<sequence>MTSHDDDGVRPARRRDVTAVSGAIAAVLGVAAAVVVGGAGPTATTGASDAFTASPVPASAPVTQQGVLPLCGFPLLGQVTDDGVANRDLDGIRAVVDDVVTVADGRLVTFRVLDGSAYVLEWDREATYTVTRYDLGTGDVVATTPVELEWDGTSETFSTDSFEVDADGSVYLLDTLMQRRDLLKVAPDGSTTWTATVPDGEHTTGGLLDLYGTVRWTVDGRTVVGVQEAGDVLHEVSGDGDLLTSVPFDGAVLAQLPDGTALVQTDVRDGDRRTVDLRAVGPDGDDPDLHLGASWVRGRAFGVPRVPWLDDTTGATTGPSAGPEDDGLVVADENLGFRWWASDGVFRGVWPDTHKDLEQPFALWESTPVLRDGTAGDAPYYVLTHGEDGGFSITEITAERMAYQLGAPVKYNAANEELFGGLGLGAGLLVDVPYGVFPDGTAPRVVAAFDDAWGASAGTYRLRYQVRGDPRVWDPVAGEETVVDLPADGGELPLVLPPTRPGVYEVDAALVDAATGEPVSGTCLRYTVAAPGSGLDPAALADGADWGGAGPLRGVQLADQLGVGSHRTQLDFGAIVPDPTAEPDADALVWDSLPNAAFAPDEEEGEEPADVDPFAELTAAAALAEETGVILTLQLGSGGEAEQAAVEAGTWEGWAREIVAAVHERAPQVRYWQPWNEPNNTGYEDAAAYEEEVGAPFAAGARAASRDVLVVGGNTLGIEPAWWADLVAAGGCDSLDAIGIHPYTGLNRSWEEEGFSVEGAELDDLREAVSACGDVPVWDTETGWWSDGVANFWAGGSDAVRKLLWYGLEGVDEWTYFFSEGGFGEAGNSWSLLQYGQYVKPAGAAFAASAPFLGGFGAPETVETGTPGVHALRAPGTGDRGGAELLALWSEDLSTSVRLAAPGGAVTVTARDQFGAERGLEVPAGGVEVPVNGAPVLLVAPAGTGLAVEPVEAFGEDVLEGRPATATSTHEEANDADVVTSGTFAVREPWRSGRLPDGSVDEAPAVEVTTDGPRTIDRVAVATAGIRCCTSGLRDYTVSVRTPDGAWHDVAQPTDQFFDRVALFSFDPVEVTAVRVSLPMTTERDVPVLAANYSGIVGGLHPDFIPLATESEWIATISAVRAWEPAR</sequence>
<dbReference type="SUPFAM" id="SSF51445">
    <property type="entry name" value="(Trans)glycosidases"/>
    <property type="match status" value="1"/>
</dbReference>
<keyword evidence="1" id="KW-1133">Transmembrane helix</keyword>
<reference evidence="2 3" key="1">
    <citation type="journal article" date="2022" name="Int. J. Syst. Evol. Microbiol.">
        <title>Cellulosimicrobium protaetiae sp. nov., isolated from the gut of the larva of Protaetia brevitarsis seulensis.</title>
        <authorList>
            <person name="Le Han H."/>
            <person name="Nguyen T.T.H."/>
            <person name="Li Z."/>
            <person name="Shin N.R."/>
            <person name="Kim S.G."/>
        </authorList>
    </citation>
    <scope>NUCLEOTIDE SEQUENCE [LARGE SCALE GENOMIC DNA]</scope>
    <source>
        <strain evidence="2 3">BI34</strain>
    </source>
</reference>
<keyword evidence="3" id="KW-1185">Reference proteome</keyword>
<dbReference type="InterPro" id="IPR017853">
    <property type="entry name" value="GH"/>
</dbReference>
<dbReference type="Gene3D" id="3.20.20.80">
    <property type="entry name" value="Glycosidases"/>
    <property type="match status" value="1"/>
</dbReference>
<gene>
    <name evidence="2" type="ORF">FIC82_007030</name>
</gene>
<dbReference type="Proteomes" id="UP000451354">
    <property type="component" value="Chromosome"/>
</dbReference>
<evidence type="ECO:0000313" key="3">
    <source>
        <dbReference type="Proteomes" id="UP000451354"/>
    </source>
</evidence>
<dbReference type="Gene3D" id="2.60.120.260">
    <property type="entry name" value="Galactose-binding domain-like"/>
    <property type="match status" value="1"/>
</dbReference>
<dbReference type="KEGG" id="cprt:FIC82_007030"/>
<proteinExistence type="predicted"/>
<dbReference type="EMBL" id="CP052757">
    <property type="protein sequence ID" value="QJW35988.1"/>
    <property type="molecule type" value="Genomic_DNA"/>
</dbReference>
<dbReference type="RefSeq" id="WP_154798064.1">
    <property type="nucleotide sequence ID" value="NZ_CP052757.1"/>
</dbReference>
<dbReference type="AlphaFoldDB" id="A0A6M5UFW3"/>
<name>A0A6M5UFW3_9MICO</name>
<keyword evidence="1" id="KW-0472">Membrane</keyword>
<feature type="transmembrane region" description="Helical" evidence="1">
    <location>
        <begin position="20"/>
        <end position="40"/>
    </location>
</feature>
<accession>A0A6M5UFW3</accession>
<dbReference type="OrthoDB" id="9815836at2"/>
<organism evidence="2 3">
    <name type="scientific">Cellulosimicrobium protaetiae</name>
    <dbReference type="NCBI Taxonomy" id="2587808"/>
    <lineage>
        <taxon>Bacteria</taxon>
        <taxon>Bacillati</taxon>
        <taxon>Actinomycetota</taxon>
        <taxon>Actinomycetes</taxon>
        <taxon>Micrococcales</taxon>
        <taxon>Promicromonosporaceae</taxon>
        <taxon>Cellulosimicrobium</taxon>
    </lineage>
</organism>
<keyword evidence="1" id="KW-0812">Transmembrane</keyword>
<evidence type="ECO:0000313" key="2">
    <source>
        <dbReference type="EMBL" id="QJW35988.1"/>
    </source>
</evidence>
<protein>
    <submittedName>
        <fullName evidence="2">Uncharacterized protein</fullName>
    </submittedName>
</protein>
<evidence type="ECO:0000256" key="1">
    <source>
        <dbReference type="SAM" id="Phobius"/>
    </source>
</evidence>